<feature type="transmembrane region" description="Helical" evidence="1">
    <location>
        <begin position="25"/>
        <end position="48"/>
    </location>
</feature>
<accession>A0AB37D2R3</accession>
<feature type="transmembrane region" description="Helical" evidence="1">
    <location>
        <begin position="54"/>
        <end position="78"/>
    </location>
</feature>
<name>A0AB37D2R3_TETHA</name>
<proteinExistence type="predicted"/>
<evidence type="ECO:0000313" key="2">
    <source>
        <dbReference type="EMBL" id="QGP76211.1"/>
    </source>
</evidence>
<gene>
    <name evidence="2" type="ORF">GLW17_04895</name>
</gene>
<keyword evidence="1" id="KW-1133">Transmembrane helix</keyword>
<dbReference type="RefSeq" id="WP_061841463.1">
    <property type="nucleotide sequence ID" value="NZ_BSYD01000049.1"/>
</dbReference>
<evidence type="ECO:0000256" key="1">
    <source>
        <dbReference type="SAM" id="Phobius"/>
    </source>
</evidence>
<keyword evidence="1" id="KW-0812">Transmembrane</keyword>
<dbReference type="KEGG" id="tey:GLW17_04895"/>
<dbReference type="EMBL" id="CP046246">
    <property type="protein sequence ID" value="QGP76211.1"/>
    <property type="molecule type" value="Genomic_DNA"/>
</dbReference>
<sequence length="296" mass="34786">MNLDSINKTVDSSKINFNKTTRSKLTFWGLIFLISIILIFTILAFIFIDKLNEGQIMLASVFGSFLVSVLILLMTLNIEERRAYLEARKSANVLTQILSAINEQVTQIKHGSNLPITFPTDWLDFYLDCALYLKYDYLNVLFREFKFVKQINNCEGLEDKCKFIEERKKSLTLSNDFNIYEMQLNLSLFSMGKKEDEPWKNSKEYKKFAKDFQIKYSDNIRYMALNYIKEHGSTDANVVNSYIRKILEEDESFQKFTKKYEINIGERELSNEIFKCFLNTNSQSGFKLIWGKLHLH</sequence>
<dbReference type="AlphaFoldDB" id="A0AB37D2R3"/>
<organism evidence="2 3">
    <name type="scientific">Tetragenococcus halophilus</name>
    <name type="common">Pediococcus halophilus</name>
    <dbReference type="NCBI Taxonomy" id="51669"/>
    <lineage>
        <taxon>Bacteria</taxon>
        <taxon>Bacillati</taxon>
        <taxon>Bacillota</taxon>
        <taxon>Bacilli</taxon>
        <taxon>Lactobacillales</taxon>
        <taxon>Enterococcaceae</taxon>
        <taxon>Tetragenococcus</taxon>
    </lineage>
</organism>
<protein>
    <recommendedName>
        <fullName evidence="4">Phage abortive infection protein</fullName>
    </recommendedName>
</protein>
<dbReference type="Proteomes" id="UP000427886">
    <property type="component" value="Chromosome"/>
</dbReference>
<keyword evidence="1" id="KW-0472">Membrane</keyword>
<evidence type="ECO:0000313" key="3">
    <source>
        <dbReference type="Proteomes" id="UP000427886"/>
    </source>
</evidence>
<evidence type="ECO:0008006" key="4">
    <source>
        <dbReference type="Google" id="ProtNLM"/>
    </source>
</evidence>
<reference evidence="2 3" key="1">
    <citation type="submission" date="2019-11" db="EMBL/GenBank/DDBJ databases">
        <authorList>
            <person name="Kim E."/>
            <person name="Lee J."/>
            <person name="Jeon K."/>
            <person name="Lee Y."/>
        </authorList>
    </citation>
    <scope>NUCLEOTIDE SEQUENCE [LARGE SCALE GENOMIC DNA]</scope>
    <source>
        <strain evidence="2 3">YJ1</strain>
    </source>
</reference>